<keyword evidence="4" id="KW-1185">Reference proteome</keyword>
<dbReference type="EMBL" id="SACL01000008">
    <property type="protein sequence ID" value="RVT91964.1"/>
    <property type="molecule type" value="Genomic_DNA"/>
</dbReference>
<dbReference type="PANTHER" id="PTHR28524:SF3">
    <property type="entry name" value="SUCCINATE DEHYDROGENASE ASSEMBLY FACTOR 4, MITOCHONDRIAL"/>
    <property type="match status" value="1"/>
</dbReference>
<protein>
    <submittedName>
        <fullName evidence="3">DUF1674 domain-containing protein</fullName>
    </submittedName>
</protein>
<organism evidence="3 4">
    <name type="scientific">Rhodovarius crocodyli</name>
    <dbReference type="NCBI Taxonomy" id="1979269"/>
    <lineage>
        <taxon>Bacteria</taxon>
        <taxon>Pseudomonadati</taxon>
        <taxon>Pseudomonadota</taxon>
        <taxon>Alphaproteobacteria</taxon>
        <taxon>Acetobacterales</taxon>
        <taxon>Roseomonadaceae</taxon>
        <taxon>Rhodovarius</taxon>
    </lineage>
</organism>
<gene>
    <name evidence="3" type="ORF">EOD42_19680</name>
</gene>
<dbReference type="AlphaFoldDB" id="A0A437M361"/>
<comment type="caution">
    <text evidence="3">The sequence shown here is derived from an EMBL/GenBank/DDBJ whole genome shotgun (WGS) entry which is preliminary data.</text>
</comment>
<dbReference type="Proteomes" id="UP000282957">
    <property type="component" value="Unassembled WGS sequence"/>
</dbReference>
<evidence type="ECO:0000313" key="3">
    <source>
        <dbReference type="EMBL" id="RVT91964.1"/>
    </source>
</evidence>
<evidence type="ECO:0000256" key="2">
    <source>
        <dbReference type="SAM" id="MobiDB-lite"/>
    </source>
</evidence>
<reference evidence="3 4" key="1">
    <citation type="submission" date="2019-01" db="EMBL/GenBank/DDBJ databases">
        <authorList>
            <person name="Chen W.-M."/>
        </authorList>
    </citation>
    <scope>NUCLEOTIDE SEQUENCE [LARGE SCALE GENOMIC DNA]</scope>
    <source>
        <strain evidence="3 4">CCP-6</strain>
    </source>
</reference>
<feature type="compositionally biased region" description="Basic and acidic residues" evidence="2">
    <location>
        <begin position="57"/>
        <end position="70"/>
    </location>
</feature>
<dbReference type="PANTHER" id="PTHR28524">
    <property type="entry name" value="SUCCINATE DEHYDROGENASE ASSEMBLY FACTOR 4, MITOCHONDRIAL"/>
    <property type="match status" value="1"/>
</dbReference>
<evidence type="ECO:0000313" key="4">
    <source>
        <dbReference type="Proteomes" id="UP000282957"/>
    </source>
</evidence>
<feature type="region of interest" description="Disordered" evidence="2">
    <location>
        <begin position="1"/>
        <end position="70"/>
    </location>
</feature>
<dbReference type="InterPro" id="IPR012875">
    <property type="entry name" value="SDHF4"/>
</dbReference>
<comment type="similarity">
    <text evidence="1">Belongs to the SDHAF4 family.</text>
</comment>
<accession>A0A437M361</accession>
<sequence length="70" mass="7900">MTQDKQEPASEPGTEAPVAPKGAPRPSLPLTQYKRPQRPFSDKQYEDGGPKGPEPTRYNDWERKGRVSDF</sequence>
<proteinExistence type="inferred from homology"/>
<dbReference type="Pfam" id="PF07896">
    <property type="entry name" value="DUF1674"/>
    <property type="match status" value="1"/>
</dbReference>
<evidence type="ECO:0000256" key="1">
    <source>
        <dbReference type="ARBA" id="ARBA00005701"/>
    </source>
</evidence>
<dbReference type="OrthoDB" id="8481828at2"/>
<dbReference type="RefSeq" id="WP_127789293.1">
    <property type="nucleotide sequence ID" value="NZ_SACL01000008.1"/>
</dbReference>
<feature type="compositionally biased region" description="Basic and acidic residues" evidence="2">
    <location>
        <begin position="40"/>
        <end position="49"/>
    </location>
</feature>
<name>A0A437M361_9PROT</name>